<dbReference type="PANTHER" id="PTHR21495">
    <property type="entry name" value="NUCLEOPORIN-RELATED"/>
    <property type="match status" value="1"/>
</dbReference>
<dbReference type="InterPro" id="IPR004265">
    <property type="entry name" value="Dirigent"/>
</dbReference>
<dbReference type="EMBL" id="CP136892">
    <property type="protein sequence ID" value="WOL00885.1"/>
    <property type="molecule type" value="Genomic_DNA"/>
</dbReference>
<dbReference type="Gene3D" id="2.40.480.10">
    <property type="entry name" value="Allene oxide cyclase-like"/>
    <property type="match status" value="1"/>
</dbReference>
<feature type="chain" id="PRO_5042666737" description="Dirigent protein" evidence="4">
    <location>
        <begin position="17"/>
        <end position="222"/>
    </location>
</feature>
<name>A0AAQ3Q9T2_9LILI</name>
<comment type="subcellular location">
    <subcellularLocation>
        <location evidence="4">Secreted</location>
        <location evidence="4">Extracellular space</location>
        <location evidence="4">Apoplast</location>
    </subcellularLocation>
</comment>
<dbReference type="GO" id="GO:0048046">
    <property type="term" value="C:apoplast"/>
    <property type="evidence" value="ECO:0007669"/>
    <property type="project" value="UniProtKB-SubCell"/>
</dbReference>
<dbReference type="AlphaFoldDB" id="A0AAQ3Q9T2"/>
<protein>
    <recommendedName>
        <fullName evidence="4">Dirigent protein</fullName>
    </recommendedName>
</protein>
<dbReference type="GO" id="GO:0009699">
    <property type="term" value="P:phenylpropanoid biosynthetic process"/>
    <property type="evidence" value="ECO:0007669"/>
    <property type="project" value="UniProtKB-ARBA"/>
</dbReference>
<keyword evidence="6" id="KW-1185">Reference proteome</keyword>
<feature type="signal peptide" evidence="4">
    <location>
        <begin position="1"/>
        <end position="16"/>
    </location>
</feature>
<reference evidence="5 6" key="1">
    <citation type="submission" date="2023-10" db="EMBL/GenBank/DDBJ databases">
        <title>Chromosome-scale genome assembly provides insights into flower coloration mechanisms of Canna indica.</title>
        <authorList>
            <person name="Li C."/>
        </authorList>
    </citation>
    <scope>NUCLEOTIDE SEQUENCE [LARGE SCALE GENOMIC DNA]</scope>
    <source>
        <tissue evidence="5">Flower</tissue>
    </source>
</reference>
<gene>
    <name evidence="5" type="ORF">Cni_G09598</name>
</gene>
<comment type="similarity">
    <text evidence="1 4">Belongs to the plant dirigent protein family.</text>
</comment>
<organism evidence="5 6">
    <name type="scientific">Canna indica</name>
    <name type="common">Indian-shot</name>
    <dbReference type="NCBI Taxonomy" id="4628"/>
    <lineage>
        <taxon>Eukaryota</taxon>
        <taxon>Viridiplantae</taxon>
        <taxon>Streptophyta</taxon>
        <taxon>Embryophyta</taxon>
        <taxon>Tracheophyta</taxon>
        <taxon>Spermatophyta</taxon>
        <taxon>Magnoliopsida</taxon>
        <taxon>Liliopsida</taxon>
        <taxon>Zingiberales</taxon>
        <taxon>Cannaceae</taxon>
        <taxon>Canna</taxon>
    </lineage>
</organism>
<dbReference type="Pfam" id="PF03018">
    <property type="entry name" value="Dirigent"/>
    <property type="match status" value="1"/>
</dbReference>
<keyword evidence="3 4" id="KW-0964">Secreted</keyword>
<evidence type="ECO:0000256" key="4">
    <source>
        <dbReference type="RuleBase" id="RU363099"/>
    </source>
</evidence>
<comment type="function">
    <text evidence="4">Dirigent proteins impart stereoselectivity on the phenoxy radical-coupling reaction, yielding optically active lignans from two molecules of coniferyl alcohol in the biosynthesis of lignans, flavonolignans, and alkaloids and thus plays a central role in plant secondary metabolism.</text>
</comment>
<proteinExistence type="inferred from homology"/>
<keyword evidence="4" id="KW-0052">Apoplast</keyword>
<evidence type="ECO:0000256" key="3">
    <source>
        <dbReference type="ARBA" id="ARBA00022525"/>
    </source>
</evidence>
<accession>A0AAQ3Q9T2</accession>
<comment type="subunit">
    <text evidence="2 4">Homodimer.</text>
</comment>
<evidence type="ECO:0000256" key="1">
    <source>
        <dbReference type="ARBA" id="ARBA00010746"/>
    </source>
</evidence>
<keyword evidence="4" id="KW-0732">Signal</keyword>
<evidence type="ECO:0000313" key="6">
    <source>
        <dbReference type="Proteomes" id="UP001327560"/>
    </source>
</evidence>
<dbReference type="Proteomes" id="UP001327560">
    <property type="component" value="Chromosome 3"/>
</dbReference>
<evidence type="ECO:0000313" key="5">
    <source>
        <dbReference type="EMBL" id="WOL00885.1"/>
    </source>
</evidence>
<dbReference type="InterPro" id="IPR044859">
    <property type="entry name" value="Allene_oxi_cyc_Dirigent"/>
</dbReference>
<sequence length="222" mass="23463">MASFLFFLLLLSLASAAAVVLAADDNTTAHIHFYMHDTLSGSKPSAVQVIQAPSANGLNFGSVVVVDDPLTGGPNLSSALVGRAQGFYAFASQEANDPALLMTVNLVFVGGAYNGSTLAVLSRDAISEPVRELPVVGGTGKFRMARGYALLKTYSLDGSTGDAVWECDVYAMTETVDWGAAPPPPPLTPPSSETKTSNEGLDLSPNFYFLFFLLFHISICLF</sequence>
<evidence type="ECO:0000256" key="2">
    <source>
        <dbReference type="ARBA" id="ARBA00011738"/>
    </source>
</evidence>